<feature type="transmembrane region" description="Helical" evidence="5">
    <location>
        <begin position="126"/>
        <end position="143"/>
    </location>
</feature>
<dbReference type="PANTHER" id="PTHR36116">
    <property type="entry name" value="UPF0060 MEMBRANE PROTEIN YNFA"/>
    <property type="match status" value="1"/>
</dbReference>
<name>A0A4R6Z1Z3_9GAMM</name>
<dbReference type="PANTHER" id="PTHR36116:SF1">
    <property type="entry name" value="UPF0060 MEMBRANE PROTEIN YNFA"/>
    <property type="match status" value="1"/>
</dbReference>
<comment type="subcellular location">
    <subcellularLocation>
        <location evidence="5">Cell membrane</location>
        <topology evidence="5">Multi-pass membrane protein</topology>
    </subcellularLocation>
</comment>
<evidence type="ECO:0000256" key="4">
    <source>
        <dbReference type="ARBA" id="ARBA00023136"/>
    </source>
</evidence>
<comment type="caution">
    <text evidence="6">The sequence shown here is derived from an EMBL/GenBank/DDBJ whole genome shotgun (WGS) entry which is preliminary data.</text>
</comment>
<dbReference type="HAMAP" id="MF_00010">
    <property type="entry name" value="UPF0060"/>
    <property type="match status" value="1"/>
</dbReference>
<protein>
    <submittedName>
        <fullName evidence="6">Small multidrug resistance family-3 protein</fullName>
    </submittedName>
</protein>
<keyword evidence="2 5" id="KW-0812">Transmembrane</keyword>
<evidence type="ECO:0000256" key="2">
    <source>
        <dbReference type="ARBA" id="ARBA00022692"/>
    </source>
</evidence>
<keyword evidence="7" id="KW-1185">Reference proteome</keyword>
<reference evidence="6 7" key="1">
    <citation type="submission" date="2019-03" db="EMBL/GenBank/DDBJ databases">
        <title>Genomic Encyclopedia of Type Strains, Phase IV (KMG-IV): sequencing the most valuable type-strain genomes for metagenomic binning, comparative biology and taxonomic classification.</title>
        <authorList>
            <person name="Goeker M."/>
        </authorList>
    </citation>
    <scope>NUCLEOTIDE SEQUENCE [LARGE SCALE GENOMIC DNA]</scope>
    <source>
        <strain evidence="6 7">DSM 21667</strain>
    </source>
</reference>
<accession>A0A4R6Z1Z3</accession>
<dbReference type="GO" id="GO:0005886">
    <property type="term" value="C:plasma membrane"/>
    <property type="evidence" value="ECO:0007669"/>
    <property type="project" value="UniProtKB-SubCell"/>
</dbReference>
<evidence type="ECO:0000256" key="5">
    <source>
        <dbReference type="HAMAP-Rule" id="MF_00010"/>
    </source>
</evidence>
<sequence length="147" mass="16173">MCAWRDREGTLTSRQGRKESADVFQAHGYTNSPREENRLNTVLIYIGAALAEIAGCFGFWMWLRQGRTGWWLLPALLSLAAFAYLLTLVESNAAGRAYAAYGGVYMAASLAWLWTVEGVRPDRWDLTGATLCLIGAAIVLWGPRAAA</sequence>
<gene>
    <name evidence="6" type="ORF">DFR29_10433</name>
</gene>
<dbReference type="InterPro" id="IPR003844">
    <property type="entry name" value="UPF0060"/>
</dbReference>
<feature type="transmembrane region" description="Helical" evidence="5">
    <location>
        <begin position="69"/>
        <end position="86"/>
    </location>
</feature>
<feature type="transmembrane region" description="Helical" evidence="5">
    <location>
        <begin position="42"/>
        <end position="63"/>
    </location>
</feature>
<evidence type="ECO:0000313" key="7">
    <source>
        <dbReference type="Proteomes" id="UP000295293"/>
    </source>
</evidence>
<keyword evidence="4 5" id="KW-0472">Membrane</keyword>
<proteinExistence type="inferred from homology"/>
<keyword evidence="3 5" id="KW-1133">Transmembrane helix</keyword>
<evidence type="ECO:0000256" key="3">
    <source>
        <dbReference type="ARBA" id="ARBA00022989"/>
    </source>
</evidence>
<organism evidence="6 7">
    <name type="scientific">Tahibacter aquaticus</name>
    <dbReference type="NCBI Taxonomy" id="520092"/>
    <lineage>
        <taxon>Bacteria</taxon>
        <taxon>Pseudomonadati</taxon>
        <taxon>Pseudomonadota</taxon>
        <taxon>Gammaproteobacteria</taxon>
        <taxon>Lysobacterales</taxon>
        <taxon>Rhodanobacteraceae</taxon>
        <taxon>Tahibacter</taxon>
    </lineage>
</organism>
<dbReference type="Pfam" id="PF02694">
    <property type="entry name" value="UPF0060"/>
    <property type="match status" value="1"/>
</dbReference>
<dbReference type="AlphaFoldDB" id="A0A4R6Z1Z3"/>
<dbReference type="SUPFAM" id="SSF103481">
    <property type="entry name" value="Multidrug resistance efflux transporter EmrE"/>
    <property type="match status" value="1"/>
</dbReference>
<dbReference type="EMBL" id="SNZH01000004">
    <property type="protein sequence ID" value="TDR45605.1"/>
    <property type="molecule type" value="Genomic_DNA"/>
</dbReference>
<dbReference type="InterPro" id="IPR037185">
    <property type="entry name" value="EmrE-like"/>
</dbReference>
<evidence type="ECO:0000313" key="6">
    <source>
        <dbReference type="EMBL" id="TDR45605.1"/>
    </source>
</evidence>
<dbReference type="NCBIfam" id="NF002586">
    <property type="entry name" value="PRK02237.1"/>
    <property type="match status" value="1"/>
</dbReference>
<feature type="transmembrane region" description="Helical" evidence="5">
    <location>
        <begin position="98"/>
        <end position="114"/>
    </location>
</feature>
<keyword evidence="1 5" id="KW-1003">Cell membrane</keyword>
<comment type="similarity">
    <text evidence="5">Belongs to the UPF0060 family.</text>
</comment>
<dbReference type="Proteomes" id="UP000295293">
    <property type="component" value="Unassembled WGS sequence"/>
</dbReference>
<evidence type="ECO:0000256" key="1">
    <source>
        <dbReference type="ARBA" id="ARBA00022475"/>
    </source>
</evidence>